<dbReference type="InterPro" id="IPR000719">
    <property type="entry name" value="Prot_kinase_dom"/>
</dbReference>
<dbReference type="AlphaFoldDB" id="A0A1I2G2M2"/>
<dbReference type="STRING" id="54.SAMN02745121_06985"/>
<keyword evidence="8" id="KW-1185">Reference proteome</keyword>
<keyword evidence="3 7" id="KW-0418">Kinase</keyword>
<reference evidence="8" key="1">
    <citation type="submission" date="2016-10" db="EMBL/GenBank/DDBJ databases">
        <authorList>
            <person name="Varghese N."/>
            <person name="Submissions S."/>
        </authorList>
    </citation>
    <scope>NUCLEOTIDE SEQUENCE [LARGE SCALE GENOMIC DNA]</scope>
    <source>
        <strain evidence="8">ATCC 25963</strain>
    </source>
</reference>
<protein>
    <submittedName>
        <fullName evidence="7">Serine/threonine protein kinase</fullName>
    </submittedName>
</protein>
<evidence type="ECO:0000256" key="3">
    <source>
        <dbReference type="ARBA" id="ARBA00022777"/>
    </source>
</evidence>
<evidence type="ECO:0000259" key="6">
    <source>
        <dbReference type="PROSITE" id="PS50011"/>
    </source>
</evidence>
<dbReference type="Proteomes" id="UP000199400">
    <property type="component" value="Unassembled WGS sequence"/>
</dbReference>
<evidence type="ECO:0000313" key="7">
    <source>
        <dbReference type="EMBL" id="SFF11016.1"/>
    </source>
</evidence>
<accession>A0A1I2G2M2</accession>
<proteinExistence type="predicted"/>
<dbReference type="Gene3D" id="3.30.200.20">
    <property type="entry name" value="Phosphorylase Kinase, domain 1"/>
    <property type="match status" value="1"/>
</dbReference>
<dbReference type="InterPro" id="IPR008271">
    <property type="entry name" value="Ser/Thr_kinase_AS"/>
</dbReference>
<dbReference type="InterPro" id="IPR019734">
    <property type="entry name" value="TPR_rpt"/>
</dbReference>
<dbReference type="InterPro" id="IPR011009">
    <property type="entry name" value="Kinase-like_dom_sf"/>
</dbReference>
<sequence length="959" mass="104772">MARKMNDSGADLFVYVPTPDRDIGHALLRDQVRLALFGGAAEVKIGRFEIERRLGCGGMGEVFLARDPELRRRVAVKLLRSGAGSSSAGERTRREAQALAQISHPNVVEVYEVGEHEGRPFVAMEYVEGRTLRAWLEETRPNWREIVAVYVEAGRGLLAAHRAGLVHRDFKPDNVLISEQDDQRRVRVLDFGLARLAGLDDLQLQSTVDDARDQALTRPGTVLGTLAYMPPEQLRGEVADAASDQFSFCVALYHALWGEQPFAGRSVEQRLAAMQRGPVPPPARRGLPRRLWKIVERGLAREPGERWPSMDELLTALERVIARGQAWPALTAAGLVMGVGVGVAYERATLEDPCRHIELRSAELWTAERAAQARERFEASGLAFAAGSYERVHAALGRWTTAWSEQRMGVCRSGEEQSRRARCLDGVHAEVAPLVDAMIAADERTVTHAVESLAELPSLRACDDDEAMRLGLAPVPEDMEDELARHRKALAEARTLALTGHLREADAAYAALARDAAEFAYKPFAAELEVARLSLQLEVGEPRASLSLLESAAKQAERARHDRLAAHAWTLLAHWSADRPTGPLVGTAERLERAEIAVARLDSPPELEARLHCIRGILLGHASRPADAVAAFERGLELFTEFVADEQTWRSIGAVANQWRPVCAAGLAKLHIGRQAIDLAERALAEAEALYGEGHPKVGNYEFALARLLLGSDAAAERRRGVDLLEHAAAVWLAAHDEAAVAVGDAFVSLATVAAESGDIVEARRNVEDARAIYSKALAPDDYQHAGPLLAAGLVESRAGDFGTALGYYDRARAFLPNEPTFLSTLGEIDFNRARCLFALGRLDDARSLFEALRGPEKSRPEIELALAGIALRRGEHARARALLDGLAELDLATGVERSMLVMLIDRRAGRETGCGAIAPTDIAALEPGDRHEIDRLLIDVEASEDERRCLGWTNGPID</sequence>
<name>A0A1I2G2M2_9BACT</name>
<evidence type="ECO:0000256" key="1">
    <source>
        <dbReference type="ARBA" id="ARBA00022679"/>
    </source>
</evidence>
<feature type="binding site" evidence="5">
    <location>
        <position position="77"/>
    </location>
    <ligand>
        <name>ATP</name>
        <dbReference type="ChEBI" id="CHEBI:30616"/>
    </ligand>
</feature>
<dbReference type="Pfam" id="PF00069">
    <property type="entry name" value="Pkinase"/>
    <property type="match status" value="1"/>
</dbReference>
<evidence type="ECO:0000256" key="5">
    <source>
        <dbReference type="PROSITE-ProRule" id="PRU10141"/>
    </source>
</evidence>
<dbReference type="SUPFAM" id="SSF48452">
    <property type="entry name" value="TPR-like"/>
    <property type="match status" value="1"/>
</dbReference>
<feature type="domain" description="Protein kinase" evidence="6">
    <location>
        <begin position="48"/>
        <end position="321"/>
    </location>
</feature>
<dbReference type="Gene3D" id="1.25.40.10">
    <property type="entry name" value="Tetratricopeptide repeat domain"/>
    <property type="match status" value="1"/>
</dbReference>
<evidence type="ECO:0000256" key="4">
    <source>
        <dbReference type="ARBA" id="ARBA00022840"/>
    </source>
</evidence>
<organism evidence="7 8">
    <name type="scientific">Nannocystis exedens</name>
    <dbReference type="NCBI Taxonomy" id="54"/>
    <lineage>
        <taxon>Bacteria</taxon>
        <taxon>Pseudomonadati</taxon>
        <taxon>Myxococcota</taxon>
        <taxon>Polyangia</taxon>
        <taxon>Nannocystales</taxon>
        <taxon>Nannocystaceae</taxon>
        <taxon>Nannocystis</taxon>
    </lineage>
</organism>
<evidence type="ECO:0000256" key="2">
    <source>
        <dbReference type="ARBA" id="ARBA00022741"/>
    </source>
</evidence>
<dbReference type="PROSITE" id="PS00108">
    <property type="entry name" value="PROTEIN_KINASE_ST"/>
    <property type="match status" value="1"/>
</dbReference>
<keyword evidence="4 5" id="KW-0067">ATP-binding</keyword>
<keyword evidence="2 5" id="KW-0547">Nucleotide-binding</keyword>
<dbReference type="EMBL" id="FOMX01000029">
    <property type="protein sequence ID" value="SFF11016.1"/>
    <property type="molecule type" value="Genomic_DNA"/>
</dbReference>
<dbReference type="PROSITE" id="PS50011">
    <property type="entry name" value="PROTEIN_KINASE_DOM"/>
    <property type="match status" value="1"/>
</dbReference>
<dbReference type="SUPFAM" id="SSF56112">
    <property type="entry name" value="Protein kinase-like (PK-like)"/>
    <property type="match status" value="1"/>
</dbReference>
<dbReference type="PANTHER" id="PTHR43289">
    <property type="entry name" value="MITOGEN-ACTIVATED PROTEIN KINASE KINASE KINASE 20-RELATED"/>
    <property type="match status" value="1"/>
</dbReference>
<dbReference type="InterPro" id="IPR017441">
    <property type="entry name" value="Protein_kinase_ATP_BS"/>
</dbReference>
<evidence type="ECO:0000313" key="8">
    <source>
        <dbReference type="Proteomes" id="UP000199400"/>
    </source>
</evidence>
<keyword evidence="1" id="KW-0808">Transferase</keyword>
<dbReference type="GO" id="GO:0005524">
    <property type="term" value="F:ATP binding"/>
    <property type="evidence" value="ECO:0007669"/>
    <property type="project" value="UniProtKB-UniRule"/>
</dbReference>
<dbReference type="SMART" id="SM00028">
    <property type="entry name" value="TPR"/>
    <property type="match status" value="2"/>
</dbReference>
<dbReference type="CDD" id="cd14014">
    <property type="entry name" value="STKc_PknB_like"/>
    <property type="match status" value="1"/>
</dbReference>
<dbReference type="Gene3D" id="1.10.510.10">
    <property type="entry name" value="Transferase(Phosphotransferase) domain 1"/>
    <property type="match status" value="1"/>
</dbReference>
<dbReference type="PANTHER" id="PTHR43289:SF34">
    <property type="entry name" value="SERINE_THREONINE-PROTEIN KINASE YBDM-RELATED"/>
    <property type="match status" value="1"/>
</dbReference>
<gene>
    <name evidence="7" type="ORF">SAMN02745121_06985</name>
</gene>
<dbReference type="InterPro" id="IPR011990">
    <property type="entry name" value="TPR-like_helical_dom_sf"/>
</dbReference>
<dbReference type="PROSITE" id="PS00107">
    <property type="entry name" value="PROTEIN_KINASE_ATP"/>
    <property type="match status" value="1"/>
</dbReference>
<dbReference type="GO" id="GO:0004674">
    <property type="term" value="F:protein serine/threonine kinase activity"/>
    <property type="evidence" value="ECO:0007669"/>
    <property type="project" value="UniProtKB-KW"/>
</dbReference>
<keyword evidence="7" id="KW-0723">Serine/threonine-protein kinase</keyword>